<protein>
    <submittedName>
        <fullName evidence="3">PEP-CTERM sorting domain-containing protein</fullName>
    </submittedName>
</protein>
<organism evidence="3 4">
    <name type="scientific">Congregibacter brevis</name>
    <dbReference type="NCBI Taxonomy" id="3081201"/>
    <lineage>
        <taxon>Bacteria</taxon>
        <taxon>Pseudomonadati</taxon>
        <taxon>Pseudomonadota</taxon>
        <taxon>Gammaproteobacteria</taxon>
        <taxon>Cellvibrionales</taxon>
        <taxon>Halieaceae</taxon>
        <taxon>Congregibacter</taxon>
    </lineage>
</organism>
<accession>A0ABZ0IG33</accession>
<feature type="chain" id="PRO_5046488239" evidence="1">
    <location>
        <begin position="21"/>
        <end position="288"/>
    </location>
</feature>
<dbReference type="EMBL" id="CP136865">
    <property type="protein sequence ID" value="WOJ98502.1"/>
    <property type="molecule type" value="Genomic_DNA"/>
</dbReference>
<keyword evidence="4" id="KW-1185">Reference proteome</keyword>
<dbReference type="InterPro" id="IPR050258">
    <property type="entry name" value="Leguminous_Lectin"/>
</dbReference>
<evidence type="ECO:0000313" key="3">
    <source>
        <dbReference type="EMBL" id="WOJ98502.1"/>
    </source>
</evidence>
<dbReference type="InterPro" id="IPR001220">
    <property type="entry name" value="Legume_lectin_dom"/>
</dbReference>
<reference evidence="3 4" key="1">
    <citation type="submission" date="2023-10" db="EMBL/GenBank/DDBJ databases">
        <title>Two novel species belonging to the OM43/NOR5 clade.</title>
        <authorList>
            <person name="Park M."/>
        </authorList>
    </citation>
    <scope>NUCLEOTIDE SEQUENCE [LARGE SCALE GENOMIC DNA]</scope>
    <source>
        <strain evidence="3 4">IMCC45268</strain>
    </source>
</reference>
<evidence type="ECO:0000313" key="4">
    <source>
        <dbReference type="Proteomes" id="UP001626549"/>
    </source>
</evidence>
<evidence type="ECO:0000256" key="1">
    <source>
        <dbReference type="SAM" id="SignalP"/>
    </source>
</evidence>
<dbReference type="RefSeq" id="WP_407329861.1">
    <property type="nucleotide sequence ID" value="NZ_CP136865.1"/>
</dbReference>
<dbReference type="SUPFAM" id="SSF49899">
    <property type="entry name" value="Concanavalin A-like lectins/glucanases"/>
    <property type="match status" value="1"/>
</dbReference>
<feature type="signal peptide" evidence="1">
    <location>
        <begin position="1"/>
        <end position="20"/>
    </location>
</feature>
<sequence length="288" mass="30268">MIKKLIAVGAAAILGSAAQAGVIAYNDFSDVSGWQLNNRAAGANPNEENVLRLTDGLGQASSAFYKSTISLKNETSFSSAFDFQITRPMGISDIDGQGADGIVFVVQTASNKAGGTGGSIGYGGLGNSVGIEFDTWSNGMNRTYNDKDGNHVGINIDGSVKSVVQTNVKTRMNNSEIWSAWVDYDGKNDLLEVRLAEDGVRSSEALLSLKIDLEDILEGSDAYVGFTSGTGAAGGVHDILSLDFRDDFAPIRSSARISSAQVPVPGSLPLLGMGLCGLVAMRKKMRLD</sequence>
<dbReference type="PANTHER" id="PTHR32401">
    <property type="entry name" value="CONCANAVALIN A-LIKE LECTIN FAMILY PROTEIN"/>
    <property type="match status" value="1"/>
</dbReference>
<keyword evidence="1" id="KW-0732">Signal</keyword>
<dbReference type="InterPro" id="IPR013320">
    <property type="entry name" value="ConA-like_dom_sf"/>
</dbReference>
<dbReference type="Proteomes" id="UP001626549">
    <property type="component" value="Chromosome"/>
</dbReference>
<dbReference type="PANTHER" id="PTHR32401:SF48">
    <property type="entry name" value="LEGUME LECTIN DOMAIN-CONTAINING PROTEIN"/>
    <property type="match status" value="1"/>
</dbReference>
<dbReference type="Gene3D" id="2.60.120.200">
    <property type="match status" value="1"/>
</dbReference>
<gene>
    <name evidence="3" type="ORF">R0137_08000</name>
</gene>
<feature type="domain" description="Legume lectin" evidence="2">
    <location>
        <begin position="25"/>
        <end position="247"/>
    </location>
</feature>
<proteinExistence type="predicted"/>
<dbReference type="Pfam" id="PF00139">
    <property type="entry name" value="Lectin_legB"/>
    <property type="match status" value="1"/>
</dbReference>
<evidence type="ECO:0000259" key="2">
    <source>
        <dbReference type="Pfam" id="PF00139"/>
    </source>
</evidence>
<name>A0ABZ0IG33_9GAMM</name>